<gene>
    <name evidence="1" type="ORF">QLH52_05915</name>
</gene>
<evidence type="ECO:0000313" key="1">
    <source>
        <dbReference type="EMBL" id="MDX8126809.1"/>
    </source>
</evidence>
<dbReference type="RefSeq" id="WP_319960905.1">
    <property type="nucleotide sequence ID" value="NZ_JAXARY010000004.1"/>
</dbReference>
<protein>
    <submittedName>
        <fullName evidence="1">Uncharacterized protein</fullName>
    </submittedName>
</protein>
<accession>A0ABU4UDJ8</accession>
<proteinExistence type="predicted"/>
<sequence>MTQATGNGSVTLGTKHRLIMKVILDDTSQQPFCPNDDPANSALDPDQHCANKTVYTNVIAGAHHALMAYARQGSDRLIGERVDKLIQTVQSVPTAPTPANAAAYDNTEGELLHVALLKYLRYVTDASRYLGELNGVSAESGVHLGLTAAGLKVDYLFDLPFAVSPSGPYIDVLGNLFRVVKLDTTATDTAARVAETWPTFKLLSYSASAYEHFIWQELIRTDAVSMVRGMQFAAESAGTNPLVTLTSANIGNWATLMDSSMDPYKTKITTYVADGATVTVPKKK</sequence>
<comment type="caution">
    <text evidence="1">The sequence shown here is derived from an EMBL/GenBank/DDBJ whole genome shotgun (WGS) entry which is preliminary data.</text>
</comment>
<reference evidence="1 2" key="1">
    <citation type="submission" date="2023-11" db="EMBL/GenBank/DDBJ databases">
        <authorList>
            <person name="Ouyang M.-Y."/>
        </authorList>
    </citation>
    <scope>NUCLEOTIDE SEQUENCE [LARGE SCALE GENOMIC DNA]</scope>
    <source>
        <strain evidence="1 2">OY6</strain>
    </source>
</reference>
<evidence type="ECO:0000313" key="2">
    <source>
        <dbReference type="Proteomes" id="UP001284537"/>
    </source>
</evidence>
<keyword evidence="2" id="KW-1185">Reference proteome</keyword>
<name>A0ABU4UDJ8_9GAMM</name>
<dbReference type="EMBL" id="JAXARY010000004">
    <property type="protein sequence ID" value="MDX8126809.1"/>
    <property type="molecule type" value="Genomic_DNA"/>
</dbReference>
<organism evidence="1 2">
    <name type="scientific">Methylomonas defluvii</name>
    <dbReference type="NCBI Taxonomy" id="3045149"/>
    <lineage>
        <taxon>Bacteria</taxon>
        <taxon>Pseudomonadati</taxon>
        <taxon>Pseudomonadota</taxon>
        <taxon>Gammaproteobacteria</taxon>
        <taxon>Methylococcales</taxon>
        <taxon>Methylococcaceae</taxon>
        <taxon>Methylomonas</taxon>
    </lineage>
</organism>
<dbReference type="Proteomes" id="UP001284537">
    <property type="component" value="Unassembled WGS sequence"/>
</dbReference>